<dbReference type="EMBL" id="BAAAQW010000003">
    <property type="protein sequence ID" value="GAA2197695.1"/>
    <property type="molecule type" value="Genomic_DNA"/>
</dbReference>
<name>A0ABN3BN49_9MICC</name>
<dbReference type="Proteomes" id="UP001500432">
    <property type="component" value="Unassembled WGS sequence"/>
</dbReference>
<reference evidence="3 4" key="1">
    <citation type="journal article" date="2019" name="Int. J. Syst. Evol. Microbiol.">
        <title>The Global Catalogue of Microorganisms (GCM) 10K type strain sequencing project: providing services to taxonomists for standard genome sequencing and annotation.</title>
        <authorList>
            <consortium name="The Broad Institute Genomics Platform"/>
            <consortium name="The Broad Institute Genome Sequencing Center for Infectious Disease"/>
            <person name="Wu L."/>
            <person name="Ma J."/>
        </authorList>
    </citation>
    <scope>NUCLEOTIDE SEQUENCE [LARGE SCALE GENOMIC DNA]</scope>
    <source>
        <strain evidence="3 4">JCM 16034</strain>
    </source>
</reference>
<accession>A0ABN3BN49</accession>
<gene>
    <name evidence="3" type="ORF">GCM10009849_07530</name>
</gene>
<organism evidence="3 4">
    <name type="scientific">Sinomonas flava</name>
    <dbReference type="NCBI Taxonomy" id="496857"/>
    <lineage>
        <taxon>Bacteria</taxon>
        <taxon>Bacillati</taxon>
        <taxon>Actinomycetota</taxon>
        <taxon>Actinomycetes</taxon>
        <taxon>Micrococcales</taxon>
        <taxon>Micrococcaceae</taxon>
        <taxon>Sinomonas</taxon>
    </lineage>
</organism>
<sequence length="283" mass="29612">MSARTLAQAPGPARPGREQGRLVVERDGAVARLIIDNPARRNALSQDMWRQFGPALRSLDADPEIKVLVVRGSGGTFSAGADISEVASILRGDGSARDGGDLTAAEEALASFSKPTIAAIDGYCVGGGWEIAGACDLRIAAADAFIGITPAKLGIVYPTSGIARLVRLVGPATAKRLLFTGDLVDAHEALRIGLVEEVAPAGHVHDAALGLAEGIAHRSQLSARAHKALVESVAACSQNVGEVSAHWQREMELGPDARIGIQAFLAKEPPAFEWSVPVQRRRG</sequence>
<dbReference type="InterPro" id="IPR029045">
    <property type="entry name" value="ClpP/crotonase-like_dom_sf"/>
</dbReference>
<comment type="caution">
    <text evidence="3">The sequence shown here is derived from an EMBL/GenBank/DDBJ whole genome shotgun (WGS) entry which is preliminary data.</text>
</comment>
<dbReference type="Pfam" id="PF00378">
    <property type="entry name" value="ECH_1"/>
    <property type="match status" value="1"/>
</dbReference>
<dbReference type="InterPro" id="IPR014748">
    <property type="entry name" value="Enoyl-CoA_hydra_C"/>
</dbReference>
<dbReference type="PANTHER" id="PTHR11941">
    <property type="entry name" value="ENOYL-COA HYDRATASE-RELATED"/>
    <property type="match status" value="1"/>
</dbReference>
<comment type="similarity">
    <text evidence="1">Belongs to the enoyl-CoA hydratase/isomerase family.</text>
</comment>
<protein>
    <submittedName>
        <fullName evidence="3">Enoyl-CoA hydratase/isomerase family protein</fullName>
    </submittedName>
</protein>
<keyword evidence="2" id="KW-0456">Lyase</keyword>
<dbReference type="Gene3D" id="3.90.226.10">
    <property type="entry name" value="2-enoyl-CoA Hydratase, Chain A, domain 1"/>
    <property type="match status" value="1"/>
</dbReference>
<evidence type="ECO:0000313" key="3">
    <source>
        <dbReference type="EMBL" id="GAA2197695.1"/>
    </source>
</evidence>
<dbReference type="RefSeq" id="WP_344298358.1">
    <property type="nucleotide sequence ID" value="NZ_BAAAQW010000003.1"/>
</dbReference>
<dbReference type="SUPFAM" id="SSF52096">
    <property type="entry name" value="ClpP/crotonase"/>
    <property type="match status" value="1"/>
</dbReference>
<evidence type="ECO:0000256" key="1">
    <source>
        <dbReference type="ARBA" id="ARBA00005254"/>
    </source>
</evidence>
<evidence type="ECO:0000313" key="4">
    <source>
        <dbReference type="Proteomes" id="UP001500432"/>
    </source>
</evidence>
<keyword evidence="4" id="KW-1185">Reference proteome</keyword>
<dbReference type="Gene3D" id="1.10.12.10">
    <property type="entry name" value="Lyase 2-enoyl-coa Hydratase, Chain A, domain 2"/>
    <property type="match status" value="1"/>
</dbReference>
<evidence type="ECO:0000256" key="2">
    <source>
        <dbReference type="ARBA" id="ARBA00023239"/>
    </source>
</evidence>
<dbReference type="PANTHER" id="PTHR11941:SF127">
    <property type="entry name" value="ENOYL-COA HYDRATASE ECHA18 (ENOYL HYDRASE) (UNSATURATED ACYL-COA HYDRATASE) (CROTONASE)-RELATED"/>
    <property type="match status" value="1"/>
</dbReference>
<proteinExistence type="inferred from homology"/>
<dbReference type="InterPro" id="IPR001753">
    <property type="entry name" value="Enoyl-CoA_hydra/iso"/>
</dbReference>
<dbReference type="CDD" id="cd06558">
    <property type="entry name" value="crotonase-like"/>
    <property type="match status" value="1"/>
</dbReference>